<dbReference type="AlphaFoldDB" id="A0A8J6T832"/>
<gene>
    <name evidence="3" type="primary">larE</name>
    <name evidence="3" type="ORF">H8E80_07500</name>
</gene>
<accession>A0A8J6T832</accession>
<feature type="active site" description="Nucleophile and sulfur donor" evidence="1">
    <location>
        <position position="178"/>
    </location>
</feature>
<evidence type="ECO:0000256" key="1">
    <source>
        <dbReference type="PIRSR" id="PIRSR006661-1"/>
    </source>
</evidence>
<dbReference type="InterPro" id="IPR014729">
    <property type="entry name" value="Rossmann-like_a/b/a_fold"/>
</dbReference>
<feature type="domain" description="NAD/GMP synthase" evidence="2">
    <location>
        <begin position="19"/>
        <end position="105"/>
    </location>
</feature>
<dbReference type="Gene3D" id="3.40.50.620">
    <property type="entry name" value="HUPs"/>
    <property type="match status" value="1"/>
</dbReference>
<evidence type="ECO:0000313" key="4">
    <source>
        <dbReference type="Proteomes" id="UP000603545"/>
    </source>
</evidence>
<comment type="caution">
    <text evidence="3">The sequence shown here is derived from an EMBL/GenBank/DDBJ whole genome shotgun (WGS) entry which is preliminary data.</text>
</comment>
<reference evidence="3 4" key="1">
    <citation type="submission" date="2020-08" db="EMBL/GenBank/DDBJ databases">
        <title>Bridging the membrane lipid divide: bacteria of the FCB group superphylum have the potential to synthesize archaeal ether lipids.</title>
        <authorList>
            <person name="Villanueva L."/>
            <person name="Von Meijenfeldt F.A.B."/>
            <person name="Westbye A.B."/>
            <person name="Yadav S."/>
            <person name="Hopmans E.C."/>
            <person name="Dutilh B.E."/>
            <person name="Sinninghe Damste J.S."/>
        </authorList>
    </citation>
    <scope>NUCLEOTIDE SEQUENCE [LARGE SCALE GENOMIC DNA]</scope>
    <source>
        <strain evidence="3">NIOZ-UU82</strain>
    </source>
</reference>
<dbReference type="InterPro" id="IPR005232">
    <property type="entry name" value="LarE"/>
</dbReference>
<dbReference type="Proteomes" id="UP000603545">
    <property type="component" value="Unassembled WGS sequence"/>
</dbReference>
<dbReference type="GO" id="GO:0016783">
    <property type="term" value="F:sulfurtransferase activity"/>
    <property type="evidence" value="ECO:0007669"/>
    <property type="project" value="InterPro"/>
</dbReference>
<name>A0A8J6T832_9BACT</name>
<sequence length="281" mass="31412">MNRLTLNNKKKQLVLILKGLDSLMVAFSGGVDSAFLLAVAHEVLKKNVVAVTAVSQIHPEREKKKAMEFVKNYGIKHIILQSKEMSLPAFVANRKDRCYVCKKNLFEKLMKIASNIGIKYIAHGANTDDLEDFRPGYTAAQETGVLAPMIDAGLTKNDIRLFSKEMNLETWNKPALPCLATRIPYGTPITMKALGMVDQAENVLLSLGFNACRVRKHENTARIEVNPKEIESISDKKNRETIVGKFRKIGFSHITVDLEGYRTGLSKTDWDGILPVRQIGI</sequence>
<dbReference type="SUPFAM" id="SSF52402">
    <property type="entry name" value="Adenine nucleotide alpha hydrolases-like"/>
    <property type="match status" value="1"/>
</dbReference>
<dbReference type="CDD" id="cd01990">
    <property type="entry name" value="LarE-like"/>
    <property type="match status" value="1"/>
</dbReference>
<keyword evidence="3" id="KW-0808">Transferase</keyword>
<evidence type="ECO:0000313" key="3">
    <source>
        <dbReference type="EMBL" id="MBC8199872.1"/>
    </source>
</evidence>
<dbReference type="InterPro" id="IPR052188">
    <property type="entry name" value="Ni-pincer_cofactor_biosynth"/>
</dbReference>
<dbReference type="InterPro" id="IPR022310">
    <property type="entry name" value="NAD/GMP_synthase"/>
</dbReference>
<dbReference type="PANTHER" id="PTHR43169:SF2">
    <property type="entry name" value="NAD_GMP SYNTHASE DOMAIN-CONTAINING PROTEIN"/>
    <property type="match status" value="1"/>
</dbReference>
<dbReference type="Pfam" id="PF02540">
    <property type="entry name" value="NAD_synthase"/>
    <property type="match status" value="1"/>
</dbReference>
<dbReference type="EMBL" id="JACNLL010000066">
    <property type="protein sequence ID" value="MBC8199872.1"/>
    <property type="molecule type" value="Genomic_DNA"/>
</dbReference>
<evidence type="ECO:0000259" key="2">
    <source>
        <dbReference type="Pfam" id="PF02540"/>
    </source>
</evidence>
<dbReference type="PIRSF" id="PIRSF006661">
    <property type="entry name" value="PP-lp_UCP006661"/>
    <property type="match status" value="1"/>
</dbReference>
<dbReference type="GO" id="GO:0006163">
    <property type="term" value="P:purine nucleotide metabolic process"/>
    <property type="evidence" value="ECO:0007669"/>
    <property type="project" value="UniProtKB-ARBA"/>
</dbReference>
<dbReference type="PANTHER" id="PTHR43169">
    <property type="entry name" value="EXSB FAMILY PROTEIN"/>
    <property type="match status" value="1"/>
</dbReference>
<organism evidence="3 4">
    <name type="scientific">Candidatus Desulfaltia bathyphila</name>
    <dbReference type="NCBI Taxonomy" id="2841697"/>
    <lineage>
        <taxon>Bacteria</taxon>
        <taxon>Pseudomonadati</taxon>
        <taxon>Thermodesulfobacteriota</taxon>
        <taxon>Desulfobacteria</taxon>
        <taxon>Desulfobacterales</taxon>
        <taxon>Desulfobacterales incertae sedis</taxon>
        <taxon>Candidatus Desulfaltia</taxon>
    </lineage>
</organism>
<protein>
    <submittedName>
        <fullName evidence="3">ATP-dependent sacrificial sulfur transferase LarE</fullName>
    </submittedName>
</protein>
<dbReference type="NCBIfam" id="TIGR00268">
    <property type="entry name" value="ATP-dependent sacrificial sulfur transferase LarE"/>
    <property type="match status" value="1"/>
</dbReference>
<proteinExistence type="predicted"/>